<evidence type="ECO:0000256" key="2">
    <source>
        <dbReference type="PROSITE-ProRule" id="PRU00497"/>
    </source>
</evidence>
<dbReference type="InterPro" id="IPR051217">
    <property type="entry name" value="Insect_Cuticle_Struc_Prot"/>
</dbReference>
<evidence type="ECO:0000313" key="6">
    <source>
        <dbReference type="Proteomes" id="UP001292094"/>
    </source>
</evidence>
<dbReference type="GO" id="GO:0005615">
    <property type="term" value="C:extracellular space"/>
    <property type="evidence" value="ECO:0007669"/>
    <property type="project" value="TreeGrafter"/>
</dbReference>
<keyword evidence="1 2" id="KW-0193">Cuticle</keyword>
<evidence type="ECO:0000313" key="5">
    <source>
        <dbReference type="EMBL" id="KAK4313282.1"/>
    </source>
</evidence>
<dbReference type="GO" id="GO:0031012">
    <property type="term" value="C:extracellular matrix"/>
    <property type="evidence" value="ECO:0007669"/>
    <property type="project" value="TreeGrafter"/>
</dbReference>
<evidence type="ECO:0000313" key="4">
    <source>
        <dbReference type="EMBL" id="KAK4287763.1"/>
    </source>
</evidence>
<accession>A0AAE1PUM0</accession>
<protein>
    <recommendedName>
        <fullName evidence="7">Pro-resilin</fullName>
    </recommendedName>
</protein>
<sequence>MVTVVASRPVTPGYNTQQQQQQQQVPASYDFQYGVRDDYSGNNFGQQESREGLTTQGAYYINLPDGRILKVSYRVTPQSGYVAKVTYEGEAQYL</sequence>
<organism evidence="5 6">
    <name type="scientific">Petrolisthes manimaculis</name>
    <dbReference type="NCBI Taxonomy" id="1843537"/>
    <lineage>
        <taxon>Eukaryota</taxon>
        <taxon>Metazoa</taxon>
        <taxon>Ecdysozoa</taxon>
        <taxon>Arthropoda</taxon>
        <taxon>Crustacea</taxon>
        <taxon>Multicrustacea</taxon>
        <taxon>Malacostraca</taxon>
        <taxon>Eumalacostraca</taxon>
        <taxon>Eucarida</taxon>
        <taxon>Decapoda</taxon>
        <taxon>Pleocyemata</taxon>
        <taxon>Anomura</taxon>
        <taxon>Galatheoidea</taxon>
        <taxon>Porcellanidae</taxon>
        <taxon>Petrolisthes</taxon>
    </lineage>
</organism>
<evidence type="ECO:0008006" key="7">
    <source>
        <dbReference type="Google" id="ProtNLM"/>
    </source>
</evidence>
<dbReference type="AlphaFoldDB" id="A0AAE1PUM0"/>
<dbReference type="InterPro" id="IPR000618">
    <property type="entry name" value="Insect_cuticle"/>
</dbReference>
<proteinExistence type="predicted"/>
<keyword evidence="6" id="KW-1185">Reference proteome</keyword>
<feature type="region of interest" description="Disordered" evidence="3">
    <location>
        <begin position="1"/>
        <end position="27"/>
    </location>
</feature>
<comment type="caution">
    <text evidence="5">The sequence shown here is derived from an EMBL/GenBank/DDBJ whole genome shotgun (WGS) entry which is preliminary data.</text>
</comment>
<evidence type="ECO:0000256" key="1">
    <source>
        <dbReference type="ARBA" id="ARBA00022460"/>
    </source>
</evidence>
<dbReference type="Proteomes" id="UP001292094">
    <property type="component" value="Unassembled WGS sequence"/>
</dbReference>
<dbReference type="PANTHER" id="PTHR12236:SF79">
    <property type="entry name" value="CUTICULAR PROTEIN 50CB-RELATED"/>
    <property type="match status" value="1"/>
</dbReference>
<dbReference type="GO" id="GO:0042302">
    <property type="term" value="F:structural constituent of cuticle"/>
    <property type="evidence" value="ECO:0007669"/>
    <property type="project" value="UniProtKB-UniRule"/>
</dbReference>
<evidence type="ECO:0000256" key="3">
    <source>
        <dbReference type="SAM" id="MobiDB-lite"/>
    </source>
</evidence>
<dbReference type="Pfam" id="PF00379">
    <property type="entry name" value="Chitin_bind_4"/>
    <property type="match status" value="1"/>
</dbReference>
<name>A0AAE1PUM0_9EUCA</name>
<gene>
    <name evidence="5" type="ORF">Pmani_015364</name>
    <name evidence="4" type="ORF">Pmani_039175</name>
</gene>
<reference evidence="5" key="1">
    <citation type="submission" date="2023-11" db="EMBL/GenBank/DDBJ databases">
        <title>Genome assemblies of two species of porcelain crab, Petrolisthes cinctipes and Petrolisthes manimaculis (Anomura: Porcellanidae).</title>
        <authorList>
            <person name="Angst P."/>
        </authorList>
    </citation>
    <scope>NUCLEOTIDE SEQUENCE</scope>
    <source>
        <strain evidence="5">PB745_02</strain>
        <tissue evidence="5">Gill</tissue>
    </source>
</reference>
<dbReference type="EMBL" id="JAWZYT010006664">
    <property type="protein sequence ID" value="KAK4287763.1"/>
    <property type="molecule type" value="Genomic_DNA"/>
</dbReference>
<dbReference type="EMBL" id="JAWZYT010001333">
    <property type="protein sequence ID" value="KAK4313282.1"/>
    <property type="molecule type" value="Genomic_DNA"/>
</dbReference>
<dbReference type="PROSITE" id="PS51155">
    <property type="entry name" value="CHIT_BIND_RR_2"/>
    <property type="match status" value="1"/>
</dbReference>
<dbReference type="PANTHER" id="PTHR12236">
    <property type="entry name" value="STRUCTURAL CONTITUENT OF CUTICLE"/>
    <property type="match status" value="1"/>
</dbReference>